<name>A0A0A9EK74_ARUDO</name>
<reference evidence="2" key="2">
    <citation type="journal article" date="2015" name="Data Brief">
        <title>Shoot transcriptome of the giant reed, Arundo donax.</title>
        <authorList>
            <person name="Barrero R.A."/>
            <person name="Guerrero F.D."/>
            <person name="Moolhuijzen P."/>
            <person name="Goolsby J.A."/>
            <person name="Tidwell J."/>
            <person name="Bellgard S.E."/>
            <person name="Bellgard M.I."/>
        </authorList>
    </citation>
    <scope>NUCLEOTIDE SEQUENCE</scope>
    <source>
        <tissue evidence="2">Shoot tissue taken approximately 20 cm above the soil surface</tissue>
    </source>
</reference>
<dbReference type="EMBL" id="GBRH01198477">
    <property type="protein sequence ID" value="JAD99418.1"/>
    <property type="molecule type" value="Transcribed_RNA"/>
</dbReference>
<protein>
    <submittedName>
        <fullName evidence="2">Uncharacterized protein</fullName>
    </submittedName>
</protein>
<reference evidence="2" key="1">
    <citation type="submission" date="2014-09" db="EMBL/GenBank/DDBJ databases">
        <authorList>
            <person name="Magalhaes I.L.F."/>
            <person name="Oliveira U."/>
            <person name="Santos F.R."/>
            <person name="Vidigal T.H.D.A."/>
            <person name="Brescovit A.D."/>
            <person name="Santos A.J."/>
        </authorList>
    </citation>
    <scope>NUCLEOTIDE SEQUENCE</scope>
    <source>
        <tissue evidence="2">Shoot tissue taken approximately 20 cm above the soil surface</tissue>
    </source>
</reference>
<evidence type="ECO:0000313" key="2">
    <source>
        <dbReference type="EMBL" id="JAD99418.1"/>
    </source>
</evidence>
<organism evidence="2">
    <name type="scientific">Arundo donax</name>
    <name type="common">Giant reed</name>
    <name type="synonym">Donax arundinaceus</name>
    <dbReference type="NCBI Taxonomy" id="35708"/>
    <lineage>
        <taxon>Eukaryota</taxon>
        <taxon>Viridiplantae</taxon>
        <taxon>Streptophyta</taxon>
        <taxon>Embryophyta</taxon>
        <taxon>Tracheophyta</taxon>
        <taxon>Spermatophyta</taxon>
        <taxon>Magnoliopsida</taxon>
        <taxon>Liliopsida</taxon>
        <taxon>Poales</taxon>
        <taxon>Poaceae</taxon>
        <taxon>PACMAD clade</taxon>
        <taxon>Arundinoideae</taxon>
        <taxon>Arundineae</taxon>
        <taxon>Arundo</taxon>
    </lineage>
</organism>
<dbReference type="AlphaFoldDB" id="A0A0A9EK74"/>
<accession>A0A0A9EK74</accession>
<feature type="region of interest" description="Disordered" evidence="1">
    <location>
        <begin position="59"/>
        <end position="83"/>
    </location>
</feature>
<sequence>MPSPRPSTVSPAIGRRASLTSTAAAAARNGQEPHLHCDLRPSLVVPPPHPLRVGEVRTAARRGGEGSSACLPGESKTAARRGG</sequence>
<evidence type="ECO:0000256" key="1">
    <source>
        <dbReference type="SAM" id="MobiDB-lite"/>
    </source>
</evidence>
<proteinExistence type="predicted"/>